<comment type="similarity">
    <text evidence="1 2">Belongs to the peptidase M67A family. CSN6 subfamily.</text>
</comment>
<protein>
    <recommendedName>
        <fullName evidence="2">COP9 signalosome complex subunit 6</fullName>
    </recommendedName>
</protein>
<dbReference type="InterPro" id="IPR037518">
    <property type="entry name" value="MPN"/>
</dbReference>
<dbReference type="InParanoid" id="A0A4Q1BHN3"/>
<comment type="function">
    <text evidence="2">Component of the COP9 signalosome complex (CSN), a complex involved in various cellular and developmental processes.</text>
</comment>
<dbReference type="GO" id="GO:0008180">
    <property type="term" value="C:COP9 signalosome"/>
    <property type="evidence" value="ECO:0007669"/>
    <property type="project" value="UniProtKB-UniRule"/>
</dbReference>
<keyword evidence="2" id="KW-0963">Cytoplasm</keyword>
<gene>
    <name evidence="5" type="ORF">M231_05577</name>
</gene>
<evidence type="ECO:0000313" key="6">
    <source>
        <dbReference type="Proteomes" id="UP000289152"/>
    </source>
</evidence>
<organism evidence="5 6">
    <name type="scientific">Tremella mesenterica</name>
    <name type="common">Jelly fungus</name>
    <dbReference type="NCBI Taxonomy" id="5217"/>
    <lineage>
        <taxon>Eukaryota</taxon>
        <taxon>Fungi</taxon>
        <taxon>Dikarya</taxon>
        <taxon>Basidiomycota</taxon>
        <taxon>Agaricomycotina</taxon>
        <taxon>Tremellomycetes</taxon>
        <taxon>Tremellales</taxon>
        <taxon>Tremellaceae</taxon>
        <taxon>Tremella</taxon>
    </lineage>
</organism>
<dbReference type="AlphaFoldDB" id="A0A4Q1BHN3"/>
<evidence type="ECO:0000256" key="1">
    <source>
        <dbReference type="ARBA" id="ARBA00010893"/>
    </source>
</evidence>
<evidence type="ECO:0000313" key="5">
    <source>
        <dbReference type="EMBL" id="RXK37126.1"/>
    </source>
</evidence>
<dbReference type="STRING" id="5217.A0A4Q1BHN3"/>
<keyword evidence="2" id="KW-0736">Signalosome</keyword>
<evidence type="ECO:0000259" key="4">
    <source>
        <dbReference type="PROSITE" id="PS50249"/>
    </source>
</evidence>
<dbReference type="InterPro" id="IPR024969">
    <property type="entry name" value="EIF3F/CSN6-like_C"/>
</dbReference>
<sequence>MASSSTFKAPNGNNQASHVMNGGMNSGLTVNLHPLPILNISEHWNRARSSSDPRPKVLGALLGTQTGREVSVTNSFELVHLASPVSAGGPTDLTFLDQEFLSTRKEQFKQVFPTLDLVGWYTIGQEPSAHDMHVHKQLADTIETCVFLLFHPEIPPSSQSLPIKVYESAFTEDGRTEGGLVPLDYGVETGEAERIAVDGVARGTTDESLVVGNLITQRNAVKMLYDRIRVLVQYVSATVDKTIPVDHTILRQISAVLSSLPVMSTPEFTSELKTEHEDVQLTSYLTDVIRQLDALNEYAEKHHQVTRSTGEGLEGHGRTRGPMNDWAGRRW</sequence>
<evidence type="ECO:0000256" key="3">
    <source>
        <dbReference type="SAM" id="MobiDB-lite"/>
    </source>
</evidence>
<proteinExistence type="inferred from homology"/>
<dbReference type="InterPro" id="IPR033859">
    <property type="entry name" value="MPN_CSN6"/>
</dbReference>
<name>A0A4Q1BHN3_TREME</name>
<comment type="subcellular location">
    <subcellularLocation>
        <location evidence="2">Cytoplasm</location>
    </subcellularLocation>
    <subcellularLocation>
        <location evidence="2">Nucleus</location>
    </subcellularLocation>
</comment>
<dbReference type="VEuPathDB" id="FungiDB:TREMEDRAFT_45417"/>
<dbReference type="CDD" id="cd08063">
    <property type="entry name" value="MPN_CSN6"/>
    <property type="match status" value="1"/>
</dbReference>
<evidence type="ECO:0000256" key="2">
    <source>
        <dbReference type="RuleBase" id="RU367006"/>
    </source>
</evidence>
<dbReference type="GO" id="GO:0008237">
    <property type="term" value="F:metallopeptidase activity"/>
    <property type="evidence" value="ECO:0007669"/>
    <property type="project" value="InterPro"/>
</dbReference>
<dbReference type="EMBL" id="SDIL01000076">
    <property type="protein sequence ID" value="RXK37126.1"/>
    <property type="molecule type" value="Genomic_DNA"/>
</dbReference>
<feature type="domain" description="MPN" evidence="4">
    <location>
        <begin position="30"/>
        <end position="172"/>
    </location>
</feature>
<keyword evidence="6" id="KW-1185">Reference proteome</keyword>
<comment type="caution">
    <text evidence="5">The sequence shown here is derived from an EMBL/GenBank/DDBJ whole genome shotgun (WGS) entry which is preliminary data.</text>
</comment>
<feature type="region of interest" description="Disordered" evidence="3">
    <location>
        <begin position="304"/>
        <end position="331"/>
    </location>
</feature>
<keyword evidence="2" id="KW-0539">Nucleus</keyword>
<dbReference type="Gene3D" id="3.40.140.10">
    <property type="entry name" value="Cytidine Deaminase, domain 2"/>
    <property type="match status" value="1"/>
</dbReference>
<dbReference type="PROSITE" id="PS50249">
    <property type="entry name" value="MPN"/>
    <property type="match status" value="1"/>
</dbReference>
<dbReference type="InterPro" id="IPR000555">
    <property type="entry name" value="JAMM/MPN+_dom"/>
</dbReference>
<dbReference type="GO" id="GO:0000338">
    <property type="term" value="P:protein deneddylation"/>
    <property type="evidence" value="ECO:0007669"/>
    <property type="project" value="InterPro"/>
</dbReference>
<dbReference type="OMA" id="LVGWWST"/>
<dbReference type="GO" id="GO:0005737">
    <property type="term" value="C:cytoplasm"/>
    <property type="evidence" value="ECO:0007669"/>
    <property type="project" value="UniProtKB-SubCell"/>
</dbReference>
<dbReference type="OrthoDB" id="1378at2759"/>
<dbReference type="Proteomes" id="UP000289152">
    <property type="component" value="Unassembled WGS sequence"/>
</dbReference>
<dbReference type="Pfam" id="PF01398">
    <property type="entry name" value="JAB"/>
    <property type="match status" value="1"/>
</dbReference>
<reference evidence="5 6" key="1">
    <citation type="submission" date="2016-06" db="EMBL/GenBank/DDBJ databases">
        <title>Evolution of pathogenesis and genome organization in the Tremellales.</title>
        <authorList>
            <person name="Cuomo C."/>
            <person name="Litvintseva A."/>
            <person name="Heitman J."/>
            <person name="Chen Y."/>
            <person name="Sun S."/>
            <person name="Springer D."/>
            <person name="Dromer F."/>
            <person name="Young S."/>
            <person name="Zeng Q."/>
            <person name="Chapman S."/>
            <person name="Gujja S."/>
            <person name="Saif S."/>
            <person name="Birren B."/>
        </authorList>
    </citation>
    <scope>NUCLEOTIDE SEQUENCE [LARGE SCALE GENOMIC DNA]</scope>
    <source>
        <strain evidence="5 6">ATCC 28783</strain>
    </source>
</reference>
<dbReference type="PANTHER" id="PTHR10540">
    <property type="entry name" value="EUKARYOTIC TRANSLATION INITIATION FACTOR 3 SUBUNIT F-RELATED"/>
    <property type="match status" value="1"/>
</dbReference>
<dbReference type="PANTHER" id="PTHR10540:SF8">
    <property type="entry name" value="COP9 SIGNALOSOME COMPLEX SUBUNIT 6"/>
    <property type="match status" value="1"/>
</dbReference>
<dbReference type="SMART" id="SM00232">
    <property type="entry name" value="JAB_MPN"/>
    <property type="match status" value="1"/>
</dbReference>
<dbReference type="Pfam" id="PF13012">
    <property type="entry name" value="MitMem_reg"/>
    <property type="match status" value="1"/>
</dbReference>
<accession>A0A4Q1BHN3</accession>